<proteinExistence type="predicted"/>
<organism evidence="2 3">
    <name type="scientific">Oleoguttula mirabilis</name>
    <dbReference type="NCBI Taxonomy" id="1507867"/>
    <lineage>
        <taxon>Eukaryota</taxon>
        <taxon>Fungi</taxon>
        <taxon>Dikarya</taxon>
        <taxon>Ascomycota</taxon>
        <taxon>Pezizomycotina</taxon>
        <taxon>Dothideomycetes</taxon>
        <taxon>Dothideomycetidae</taxon>
        <taxon>Mycosphaerellales</taxon>
        <taxon>Teratosphaeriaceae</taxon>
        <taxon>Oleoguttula</taxon>
    </lineage>
</organism>
<keyword evidence="3" id="KW-1185">Reference proteome</keyword>
<dbReference type="EMBL" id="JAVFHQ010000009">
    <property type="protein sequence ID" value="KAK4548011.1"/>
    <property type="molecule type" value="Genomic_DNA"/>
</dbReference>
<protein>
    <submittedName>
        <fullName evidence="2">Uncharacterized protein</fullName>
    </submittedName>
</protein>
<evidence type="ECO:0000256" key="1">
    <source>
        <dbReference type="SAM" id="Coils"/>
    </source>
</evidence>
<evidence type="ECO:0000313" key="2">
    <source>
        <dbReference type="EMBL" id="KAK4548011.1"/>
    </source>
</evidence>
<accession>A0AAV9JS01</accession>
<comment type="caution">
    <text evidence="2">The sequence shown here is derived from an EMBL/GenBank/DDBJ whole genome shotgun (WGS) entry which is preliminary data.</text>
</comment>
<name>A0AAV9JS01_9PEZI</name>
<gene>
    <name evidence="2" type="ORF">LTR36_010731</name>
</gene>
<feature type="coiled-coil region" evidence="1">
    <location>
        <begin position="44"/>
        <end position="71"/>
    </location>
</feature>
<dbReference type="Proteomes" id="UP001324427">
    <property type="component" value="Unassembled WGS sequence"/>
</dbReference>
<sequence length="156" mass="17362">MAVTMTPDGQIQVLLWFVDTNQTKDIDVLWASMKPHVAEIKFEKAAWLAALEYAEERIELVEKERNAMLERVRSISRLWGRYKDVGSGLQLTKSRLREKASVELGGAKAEGVGVGVVIEAAKVAIVALCRVREEREMTERRLAKDLQDAVAKPAGG</sequence>
<evidence type="ECO:0000313" key="3">
    <source>
        <dbReference type="Proteomes" id="UP001324427"/>
    </source>
</evidence>
<reference evidence="2 3" key="1">
    <citation type="submission" date="2021-11" db="EMBL/GenBank/DDBJ databases">
        <title>Black yeast isolated from Biological Soil Crust.</title>
        <authorList>
            <person name="Kurbessoian T."/>
        </authorList>
    </citation>
    <scope>NUCLEOTIDE SEQUENCE [LARGE SCALE GENOMIC DNA]</scope>
    <source>
        <strain evidence="2 3">CCFEE 5522</strain>
    </source>
</reference>
<keyword evidence="1" id="KW-0175">Coiled coil</keyword>
<dbReference type="AlphaFoldDB" id="A0AAV9JS01"/>